<dbReference type="InterPro" id="IPR038042">
    <property type="entry name" value="Gp37-like"/>
</dbReference>
<organism evidence="1 2">
    <name type="scientific">Agrobacterium pusense</name>
    <dbReference type="NCBI Taxonomy" id="648995"/>
    <lineage>
        <taxon>Bacteria</taxon>
        <taxon>Pseudomonadati</taxon>
        <taxon>Pseudomonadota</taxon>
        <taxon>Alphaproteobacteria</taxon>
        <taxon>Hyphomicrobiales</taxon>
        <taxon>Rhizobiaceae</taxon>
        <taxon>Rhizobium/Agrobacterium group</taxon>
        <taxon>Agrobacterium</taxon>
    </lineage>
</organism>
<dbReference type="Proteomes" id="UP001155820">
    <property type="component" value="Unassembled WGS sequence"/>
</dbReference>
<dbReference type="AlphaFoldDB" id="A0AA44IZH3"/>
<proteinExistence type="predicted"/>
<evidence type="ECO:0000313" key="2">
    <source>
        <dbReference type="Proteomes" id="UP001155820"/>
    </source>
</evidence>
<reference evidence="1" key="1">
    <citation type="submission" date="2019-07" db="EMBL/GenBank/DDBJ databases">
        <title>FDA dAtabase for Regulatory Grade micrObial Sequences (FDA-ARGOS): Supporting development and validation of Infectious Disease Dx tests.</title>
        <authorList>
            <person name="Bachman M."/>
            <person name="Young C."/>
            <person name="Tallon L."/>
            <person name="Sadzewicz L."/>
            <person name="Vavikolanu K."/>
            <person name="Mehta A."/>
            <person name="Aluvathingal J."/>
            <person name="Nadendla S."/>
            <person name="Nandy P."/>
            <person name="Geyer C."/>
            <person name="Yan Y."/>
            <person name="Sichtig H."/>
        </authorList>
    </citation>
    <scope>NUCLEOTIDE SEQUENCE</scope>
    <source>
        <strain evidence="1">FDAARGOS_618</strain>
    </source>
</reference>
<evidence type="ECO:0000313" key="1">
    <source>
        <dbReference type="EMBL" id="NRF19721.1"/>
    </source>
</evidence>
<keyword evidence="2" id="KW-1185">Reference proteome</keyword>
<comment type="caution">
    <text evidence="1">The sequence shown here is derived from an EMBL/GenBank/DDBJ whole genome shotgun (WGS) entry which is preliminary data.</text>
</comment>
<gene>
    <name evidence="1" type="ORF">FOB26_11690</name>
</gene>
<sequence length="141" mass="15454">MISAIQHRLRTAQGTPFALVEGAVSLASLKDRPTGMPAAFVIPVRAASSPNQRATGAILQKTESDVGVVIIFENLTSPLYEDGADELESLYRFVREQLVGFEPGDDEEPLQHIDGELVKARGGVVWWQETFGTAHYQESKE</sequence>
<name>A0AA44IZH3_9HYPH</name>
<dbReference type="Pfam" id="PF23840">
    <property type="entry name" value="Phage_tail_terminator"/>
    <property type="match status" value="1"/>
</dbReference>
<accession>A0AA44IZH3</accession>
<dbReference type="InterPro" id="IPR056912">
    <property type="entry name" value="Phage_JBD30_tail_term-like"/>
</dbReference>
<dbReference type="RefSeq" id="WP_172873611.1">
    <property type="nucleotide sequence ID" value="NZ_JABRWL010000005.1"/>
</dbReference>
<dbReference type="Gene3D" id="3.30.2000.10">
    <property type="entry name" value="Phage tail protein-like"/>
    <property type="match status" value="1"/>
</dbReference>
<dbReference type="EMBL" id="JABRWM010000006">
    <property type="protein sequence ID" value="NRF19721.1"/>
    <property type="molecule type" value="Genomic_DNA"/>
</dbReference>
<protein>
    <submittedName>
        <fullName evidence="1">Uncharacterized protein</fullName>
    </submittedName>
</protein>